<evidence type="ECO:0000256" key="1">
    <source>
        <dbReference type="ARBA" id="ARBA00004429"/>
    </source>
</evidence>
<dbReference type="InterPro" id="IPR020846">
    <property type="entry name" value="MFS_dom"/>
</dbReference>
<keyword evidence="12" id="KW-1185">Reference proteome</keyword>
<dbReference type="GO" id="GO:0022857">
    <property type="term" value="F:transmembrane transporter activity"/>
    <property type="evidence" value="ECO:0007669"/>
    <property type="project" value="InterPro"/>
</dbReference>
<organism evidence="11 12">
    <name type="scientific">Mycolicibacterium sediminis</name>
    <dbReference type="NCBI Taxonomy" id="1286180"/>
    <lineage>
        <taxon>Bacteria</taxon>
        <taxon>Bacillati</taxon>
        <taxon>Actinomycetota</taxon>
        <taxon>Actinomycetes</taxon>
        <taxon>Mycobacteriales</taxon>
        <taxon>Mycobacteriaceae</taxon>
        <taxon>Mycolicibacterium</taxon>
    </lineage>
</organism>
<protein>
    <recommendedName>
        <fullName evidence="8">Multidrug efflux pump Tap</fullName>
    </recommendedName>
</protein>
<evidence type="ECO:0000256" key="4">
    <source>
        <dbReference type="ARBA" id="ARBA00022692"/>
    </source>
</evidence>
<feature type="transmembrane region" description="Helical" evidence="9">
    <location>
        <begin position="261"/>
        <end position="280"/>
    </location>
</feature>
<evidence type="ECO:0000256" key="5">
    <source>
        <dbReference type="ARBA" id="ARBA00022989"/>
    </source>
</evidence>
<feature type="transmembrane region" description="Helical" evidence="9">
    <location>
        <begin position="80"/>
        <end position="97"/>
    </location>
</feature>
<keyword evidence="4 9" id="KW-0812">Transmembrane</keyword>
<proteinExistence type="inferred from homology"/>
<evidence type="ECO:0000256" key="9">
    <source>
        <dbReference type="SAM" id="Phobius"/>
    </source>
</evidence>
<feature type="domain" description="Major facilitator superfamily (MFS) profile" evidence="10">
    <location>
        <begin position="220"/>
        <end position="408"/>
    </location>
</feature>
<keyword evidence="6 9" id="KW-0472">Membrane</keyword>
<dbReference type="SUPFAM" id="SSF103473">
    <property type="entry name" value="MFS general substrate transporter"/>
    <property type="match status" value="1"/>
</dbReference>
<keyword evidence="5 9" id="KW-1133">Transmembrane helix</keyword>
<feature type="transmembrane region" description="Helical" evidence="9">
    <location>
        <begin position="9"/>
        <end position="34"/>
    </location>
</feature>
<feature type="transmembrane region" description="Helical" evidence="9">
    <location>
        <begin position="144"/>
        <end position="168"/>
    </location>
</feature>
<evidence type="ECO:0000313" key="11">
    <source>
        <dbReference type="EMBL" id="BBY31206.1"/>
    </source>
</evidence>
<feature type="transmembrane region" description="Helical" evidence="9">
    <location>
        <begin position="289"/>
        <end position="307"/>
    </location>
</feature>
<keyword evidence="3" id="KW-1003">Cell membrane</keyword>
<dbReference type="Proteomes" id="UP000467193">
    <property type="component" value="Chromosome"/>
</dbReference>
<dbReference type="KEGG" id="msei:MSEDJ_53020"/>
<feature type="transmembrane region" description="Helical" evidence="9">
    <location>
        <begin position="223"/>
        <end position="241"/>
    </location>
</feature>
<evidence type="ECO:0000256" key="7">
    <source>
        <dbReference type="ARBA" id="ARBA00038075"/>
    </source>
</evidence>
<dbReference type="CDD" id="cd06173">
    <property type="entry name" value="MFS_MefA_like"/>
    <property type="match status" value="1"/>
</dbReference>
<sequence length="408" mass="42672">MIKTSTGPLYLIFFAALTAGAGNGISLVAFPWLVLQRNGSAVEASIVAMAGTLPLLVATLIAGAAVDYLGRRRVSMISDLLSALSVAAVPVIAWVFGVDAIDVAVLAGLAALGAFFDPAGMTARETMLPEAAQRAGWTLDRSNSVYEAIFNLAYIVGPGIGGLLIATLGGIDTMWVTACAFLLSIAAIAVLRLEGAGTPDREHLPQVWAGIVEGLRFVWNTPVLRTLAFVDLTATGLYMPVESVLFPKYFTDRDEPAQLGWVLMALSLGGLVGALGYAVLSKYSRRRTIMLTAVITLGVAMTVIAFLPPLPVILVVSAILGFVYGPIAPIYNYVMQTRAPAHLRGRVVGVMGSLAYAAGPLGLIVAGPLADATGLHATFLALSLPMLLLGAIAVFLPALRELDRSPEG</sequence>
<gene>
    <name evidence="11" type="ORF">MSEDJ_53020</name>
</gene>
<dbReference type="PANTHER" id="PTHR23513">
    <property type="entry name" value="INTEGRAL MEMBRANE EFFLUX PROTEIN-RELATED"/>
    <property type="match status" value="1"/>
</dbReference>
<comment type="subcellular location">
    <subcellularLocation>
        <location evidence="1">Cell inner membrane</location>
        <topology evidence="1">Multi-pass membrane protein</topology>
    </subcellularLocation>
</comment>
<comment type="similarity">
    <text evidence="7">Belongs to the major facilitator superfamily. Drug:H(+) antiporter-3 (DHA3) (TC 2.A.1.21) family.</text>
</comment>
<dbReference type="EMBL" id="AP022588">
    <property type="protein sequence ID" value="BBY31206.1"/>
    <property type="molecule type" value="Genomic_DNA"/>
</dbReference>
<dbReference type="InterPro" id="IPR011701">
    <property type="entry name" value="MFS"/>
</dbReference>
<dbReference type="Pfam" id="PF07690">
    <property type="entry name" value="MFS_1"/>
    <property type="match status" value="1"/>
</dbReference>
<feature type="transmembrane region" description="Helical" evidence="9">
    <location>
        <begin position="313"/>
        <end position="335"/>
    </location>
</feature>
<accession>A0A7I7QZ72</accession>
<dbReference type="NCBIfam" id="TIGR00900">
    <property type="entry name" value="2A0121"/>
    <property type="match status" value="1"/>
</dbReference>
<dbReference type="Gene3D" id="1.20.1250.20">
    <property type="entry name" value="MFS general substrate transporter like domains"/>
    <property type="match status" value="2"/>
</dbReference>
<evidence type="ECO:0000256" key="3">
    <source>
        <dbReference type="ARBA" id="ARBA00022475"/>
    </source>
</evidence>
<dbReference type="AlphaFoldDB" id="A0A7I7QZ72"/>
<evidence type="ECO:0000256" key="6">
    <source>
        <dbReference type="ARBA" id="ARBA00023136"/>
    </source>
</evidence>
<dbReference type="InterPro" id="IPR004751">
    <property type="entry name" value="Drug_antiport"/>
</dbReference>
<keyword evidence="2" id="KW-0813">Transport</keyword>
<dbReference type="PROSITE" id="PS50850">
    <property type="entry name" value="MFS"/>
    <property type="match status" value="1"/>
</dbReference>
<dbReference type="GO" id="GO:0005886">
    <property type="term" value="C:plasma membrane"/>
    <property type="evidence" value="ECO:0007669"/>
    <property type="project" value="UniProtKB-SubCell"/>
</dbReference>
<reference evidence="11 12" key="1">
    <citation type="journal article" date="2019" name="Emerg. Microbes Infect.">
        <title>Comprehensive subspecies identification of 175 nontuberculous mycobacteria species based on 7547 genomic profiles.</title>
        <authorList>
            <person name="Matsumoto Y."/>
            <person name="Kinjo T."/>
            <person name="Motooka D."/>
            <person name="Nabeya D."/>
            <person name="Jung N."/>
            <person name="Uechi K."/>
            <person name="Horii T."/>
            <person name="Iida T."/>
            <person name="Fujita J."/>
            <person name="Nakamura S."/>
        </authorList>
    </citation>
    <scope>NUCLEOTIDE SEQUENCE [LARGE SCALE GENOMIC DNA]</scope>
    <source>
        <strain evidence="11 12">JCM 17899</strain>
    </source>
</reference>
<dbReference type="PANTHER" id="PTHR23513:SF9">
    <property type="entry name" value="ENTEROBACTIN EXPORTER ENTS"/>
    <property type="match status" value="1"/>
</dbReference>
<dbReference type="InterPro" id="IPR036259">
    <property type="entry name" value="MFS_trans_sf"/>
</dbReference>
<dbReference type="GO" id="GO:0046677">
    <property type="term" value="P:response to antibiotic"/>
    <property type="evidence" value="ECO:0007669"/>
    <property type="project" value="UniProtKB-KW"/>
</dbReference>
<evidence type="ECO:0000256" key="2">
    <source>
        <dbReference type="ARBA" id="ARBA00022448"/>
    </source>
</evidence>
<feature type="transmembrane region" description="Helical" evidence="9">
    <location>
        <begin position="375"/>
        <end position="399"/>
    </location>
</feature>
<feature type="transmembrane region" description="Helical" evidence="9">
    <location>
        <begin position="174"/>
        <end position="193"/>
    </location>
</feature>
<feature type="transmembrane region" description="Helical" evidence="9">
    <location>
        <begin position="46"/>
        <end position="68"/>
    </location>
</feature>
<dbReference type="RefSeq" id="WP_163800733.1">
    <property type="nucleotide sequence ID" value="NZ_AP022588.1"/>
</dbReference>
<evidence type="ECO:0000259" key="10">
    <source>
        <dbReference type="PROSITE" id="PS50850"/>
    </source>
</evidence>
<evidence type="ECO:0000313" key="12">
    <source>
        <dbReference type="Proteomes" id="UP000467193"/>
    </source>
</evidence>
<evidence type="ECO:0000256" key="8">
    <source>
        <dbReference type="ARBA" id="ARBA00040914"/>
    </source>
</evidence>
<name>A0A7I7QZ72_9MYCO</name>
<feature type="transmembrane region" description="Helical" evidence="9">
    <location>
        <begin position="347"/>
        <end position="369"/>
    </location>
</feature>